<feature type="transmembrane region" description="Helical" evidence="7">
    <location>
        <begin position="377"/>
        <end position="400"/>
    </location>
</feature>
<dbReference type="PANTHER" id="PTHR42770">
    <property type="entry name" value="AMINO ACID TRANSPORTER-RELATED"/>
    <property type="match status" value="1"/>
</dbReference>
<reference evidence="9" key="1">
    <citation type="submission" date="2016-09" db="EMBL/GenBank/DDBJ databases">
        <authorList>
            <person name="Koehorst J."/>
        </authorList>
    </citation>
    <scope>NUCLEOTIDE SEQUENCE [LARGE SCALE GENOMIC DNA]</scope>
</reference>
<feature type="transmembrane region" description="Helical" evidence="7">
    <location>
        <begin position="421"/>
        <end position="441"/>
    </location>
</feature>
<dbReference type="RefSeq" id="WP_067777668.1">
    <property type="nucleotide sequence ID" value="NZ_LIGX01000040.1"/>
</dbReference>
<name>A0A1C7PA74_9BACT</name>
<feature type="transmembrane region" description="Helical" evidence="7">
    <location>
        <begin position="52"/>
        <end position="70"/>
    </location>
</feature>
<feature type="transmembrane region" description="Helical" evidence="7">
    <location>
        <begin position="82"/>
        <end position="101"/>
    </location>
</feature>
<dbReference type="Gene3D" id="1.20.1740.10">
    <property type="entry name" value="Amino acid/polyamine transporter I"/>
    <property type="match status" value="1"/>
</dbReference>
<evidence type="ECO:0000256" key="3">
    <source>
        <dbReference type="ARBA" id="ARBA00022475"/>
    </source>
</evidence>
<feature type="transmembrane region" description="Helical" evidence="7">
    <location>
        <begin position="453"/>
        <end position="474"/>
    </location>
</feature>
<evidence type="ECO:0000256" key="1">
    <source>
        <dbReference type="ARBA" id="ARBA00004651"/>
    </source>
</evidence>
<gene>
    <name evidence="8" type="ORF">PYTT_2325</name>
</gene>
<dbReference type="EMBL" id="LT629973">
    <property type="protein sequence ID" value="SEH98731.1"/>
    <property type="molecule type" value="Genomic_DNA"/>
</dbReference>
<dbReference type="InterPro" id="IPR022520">
    <property type="entry name" value="Glu/GABA_antiporter_put"/>
</dbReference>
<keyword evidence="9" id="KW-1185">Reference proteome</keyword>
<organism evidence="8 9">
    <name type="scientific">Akkermansia glycaniphila</name>
    <dbReference type="NCBI Taxonomy" id="1679444"/>
    <lineage>
        <taxon>Bacteria</taxon>
        <taxon>Pseudomonadati</taxon>
        <taxon>Verrucomicrobiota</taxon>
        <taxon>Verrucomicrobiia</taxon>
        <taxon>Verrucomicrobiales</taxon>
        <taxon>Akkermansiaceae</taxon>
        <taxon>Akkermansia</taxon>
    </lineage>
</organism>
<dbReference type="OrthoDB" id="9791588at2"/>
<evidence type="ECO:0000256" key="7">
    <source>
        <dbReference type="SAM" id="Phobius"/>
    </source>
</evidence>
<keyword evidence="3" id="KW-1003">Cell membrane</keyword>
<feature type="transmembrane region" description="Helical" evidence="7">
    <location>
        <begin position="291"/>
        <end position="318"/>
    </location>
</feature>
<sequence>MSTNTPAPVGSSGKGASLARMGVFTLAMINVSAIVSLRGLPAEATYGLSSAFYYIFAAIFFLIPVSLVAAELTTGWPQKGGVFRWVGEAFGTRLGFLAIWLQWIESTIWFPTVLTFAAVSLAFIGPDQRWDEAVSANKWYVLAIVLAVYWSATLLNFKGMRTSAGITKWGTMIGTVIPGALLIVFGLIYWGSGNKVDINMAPGNFFPDLTNFNNIVLAASIFLFYAGMEMSAVHVKDVKNPGRNYPMAILIASLITVGIFVLGTLAIGYIIPEAQINLVQSLLIAFDKFFTIFHITWLGPVMAVCLACGVLAQVVAWVGGPSKGLLQVGYAGYLPRAMQKTNKKGVQTGILFIQGGIVTILSVMFVIMPSVQSAYQIISQLTIILYLIMYMLMFAAGIALRHKEPNVPRTFRIPGGKHFGMWLVAGVGLLGSVIAFLFSFVPPDQISVGSPTLYVVILLLGAVIFAGIPFLIYAMKKPSWKNTDSANEFEPFNWELKKTNTETSAPAPEQQH</sequence>
<accession>A0A1C7PA74</accession>
<dbReference type="InterPro" id="IPR050367">
    <property type="entry name" value="APC_superfamily"/>
</dbReference>
<evidence type="ECO:0000256" key="2">
    <source>
        <dbReference type="ARBA" id="ARBA00022448"/>
    </source>
</evidence>
<feature type="transmembrane region" description="Helical" evidence="7">
    <location>
        <begin position="138"/>
        <end position="157"/>
    </location>
</feature>
<keyword evidence="2" id="KW-0813">Transport</keyword>
<evidence type="ECO:0000256" key="5">
    <source>
        <dbReference type="ARBA" id="ARBA00022989"/>
    </source>
</evidence>
<dbReference type="PANTHER" id="PTHR42770:SF15">
    <property type="entry name" value="GLUTAMATE_GAMMA-AMINOBUTYRATE ANTIPORTER-RELATED"/>
    <property type="match status" value="1"/>
</dbReference>
<protein>
    <submittedName>
        <fullName evidence="8">Amino acid permease</fullName>
    </submittedName>
</protein>
<feature type="transmembrane region" description="Helical" evidence="7">
    <location>
        <begin position="169"/>
        <end position="191"/>
    </location>
</feature>
<dbReference type="PATRIC" id="fig|1679444.3.peg.1616"/>
<dbReference type="Pfam" id="PF13520">
    <property type="entry name" value="AA_permease_2"/>
    <property type="match status" value="1"/>
</dbReference>
<dbReference type="GO" id="GO:0005886">
    <property type="term" value="C:plasma membrane"/>
    <property type="evidence" value="ECO:0007669"/>
    <property type="project" value="UniProtKB-SubCell"/>
</dbReference>
<dbReference type="KEGG" id="agl:PYTT_2325"/>
<feature type="transmembrane region" description="Helical" evidence="7">
    <location>
        <begin position="211"/>
        <end position="228"/>
    </location>
</feature>
<evidence type="ECO:0000313" key="8">
    <source>
        <dbReference type="EMBL" id="SEH98731.1"/>
    </source>
</evidence>
<dbReference type="GO" id="GO:0022857">
    <property type="term" value="F:transmembrane transporter activity"/>
    <property type="evidence" value="ECO:0007669"/>
    <property type="project" value="InterPro"/>
</dbReference>
<evidence type="ECO:0000313" key="9">
    <source>
        <dbReference type="Proteomes" id="UP000176204"/>
    </source>
</evidence>
<feature type="transmembrane region" description="Helical" evidence="7">
    <location>
        <begin position="108"/>
        <end position="126"/>
    </location>
</feature>
<evidence type="ECO:0000256" key="6">
    <source>
        <dbReference type="ARBA" id="ARBA00023136"/>
    </source>
</evidence>
<proteinExistence type="predicted"/>
<dbReference type="InterPro" id="IPR002293">
    <property type="entry name" value="AA/rel_permease1"/>
</dbReference>
<keyword evidence="4 7" id="KW-0812">Transmembrane</keyword>
<feature type="transmembrane region" description="Helical" evidence="7">
    <location>
        <begin position="249"/>
        <end position="271"/>
    </location>
</feature>
<evidence type="ECO:0000256" key="4">
    <source>
        <dbReference type="ARBA" id="ARBA00022692"/>
    </source>
</evidence>
<comment type="subcellular location">
    <subcellularLocation>
        <location evidence="1">Cell membrane</location>
        <topology evidence="1">Multi-pass membrane protein</topology>
    </subcellularLocation>
</comment>
<dbReference type="STRING" id="1679444.PYTT_2325"/>
<feature type="transmembrane region" description="Helical" evidence="7">
    <location>
        <begin position="348"/>
        <end position="371"/>
    </location>
</feature>
<dbReference type="AlphaFoldDB" id="A0A1C7PA74"/>
<dbReference type="PIRSF" id="PIRSF006060">
    <property type="entry name" value="AA_transporter"/>
    <property type="match status" value="1"/>
</dbReference>
<dbReference type="NCBIfam" id="TIGR03813">
    <property type="entry name" value="put_Glu_GABA_T"/>
    <property type="match status" value="1"/>
</dbReference>
<dbReference type="Proteomes" id="UP000176204">
    <property type="component" value="Chromosome I"/>
</dbReference>
<feature type="transmembrane region" description="Helical" evidence="7">
    <location>
        <begin position="20"/>
        <end position="40"/>
    </location>
</feature>
<keyword evidence="6 7" id="KW-0472">Membrane</keyword>
<keyword evidence="5 7" id="KW-1133">Transmembrane helix</keyword>